<dbReference type="PROSITE" id="PS00759">
    <property type="entry name" value="ARGE_DAPE_CPG2_2"/>
    <property type="match status" value="1"/>
</dbReference>
<dbReference type="KEGG" id="sti:Sthe_2210"/>
<sequence>MSAVDVVELLAQLVAIESVNPAYPGPASGEAAIAGFVADFCRAAGAEVRTREILPGRPNVVATLRSGRPGPALVFEAHLDTVGILDMGEAALRPRIEGDRLYGRGACDVKGGLAAMLAALAKLAPRRDELPQDLVLAAVMDEEATFQGVRGFLDEGLPIAAAVVAEPTELRVVIAHKGCVRWRIRTVGRAAHSARPDEGLNAIDQMAEVVRALRRELQPRLAMRSHPLLGRPTLSVGTIAGGTGVNVVPAECVIEVDRRLIPGETGASALAEVDAVLADLRRAEPWITVEREEPWIVDGCLDTSPDAPIVRAALAACRQAGYPGEPTGVPYGTDASKFAARGIPSIVLGPGSIAHAHSAHEFIPLPELRHAVEIYAQIALSPLGS</sequence>
<dbReference type="Gene3D" id="3.30.70.360">
    <property type="match status" value="1"/>
</dbReference>
<feature type="domain" description="Peptidase M20 dimerisation" evidence="5">
    <location>
        <begin position="174"/>
        <end position="279"/>
    </location>
</feature>
<dbReference type="eggNOG" id="COG0624">
    <property type="taxonomic scope" value="Bacteria"/>
</dbReference>
<dbReference type="SUPFAM" id="SSF55031">
    <property type="entry name" value="Bacterial exopeptidase dimerisation domain"/>
    <property type="match status" value="1"/>
</dbReference>
<dbReference type="CDD" id="cd03894">
    <property type="entry name" value="M20_ArgE"/>
    <property type="match status" value="1"/>
</dbReference>
<dbReference type="InterPro" id="IPR011650">
    <property type="entry name" value="Peptidase_M20_dimer"/>
</dbReference>
<reference evidence="6 7" key="2">
    <citation type="journal article" date="2010" name="Stand. Genomic Sci.">
        <title>Complete genome sequence of Desulfohalobium retbaense type strain (HR(100)).</title>
        <authorList>
            <person name="Spring S."/>
            <person name="Nolan M."/>
            <person name="Lapidus A."/>
            <person name="Glavina Del Rio T."/>
            <person name="Copeland A."/>
            <person name="Tice H."/>
            <person name="Cheng J.F."/>
            <person name="Lucas S."/>
            <person name="Land M."/>
            <person name="Chen F."/>
            <person name="Bruce D."/>
            <person name="Goodwin L."/>
            <person name="Pitluck S."/>
            <person name="Ivanova N."/>
            <person name="Mavromatis K."/>
            <person name="Mikhailova N."/>
            <person name="Pati A."/>
            <person name="Chen A."/>
            <person name="Palaniappan K."/>
            <person name="Hauser L."/>
            <person name="Chang Y.J."/>
            <person name="Jeffries C.D."/>
            <person name="Munk C."/>
            <person name="Kiss H."/>
            <person name="Chain P."/>
            <person name="Han C."/>
            <person name="Brettin T."/>
            <person name="Detter J.C."/>
            <person name="Schuler E."/>
            <person name="Goker M."/>
            <person name="Rohde M."/>
            <person name="Bristow J."/>
            <person name="Eisen J.A."/>
            <person name="Markowitz V."/>
            <person name="Hugenholtz P."/>
            <person name="Kyrpides N.C."/>
            <person name="Klenk H.P."/>
        </authorList>
    </citation>
    <scope>NUCLEOTIDE SEQUENCE [LARGE SCALE GENOMIC DNA]</scope>
    <source>
        <strain evidence="7">ATCC 49802 / DSM 20745 / S 6022</strain>
    </source>
</reference>
<dbReference type="InterPro" id="IPR001261">
    <property type="entry name" value="ArgE/DapE_CS"/>
</dbReference>
<dbReference type="Pfam" id="PF01546">
    <property type="entry name" value="Peptidase_M20"/>
    <property type="match status" value="1"/>
</dbReference>
<keyword evidence="4" id="KW-0862">Zinc</keyword>
<dbReference type="GO" id="GO:0046872">
    <property type="term" value="F:metal ion binding"/>
    <property type="evidence" value="ECO:0007669"/>
    <property type="project" value="UniProtKB-KW"/>
</dbReference>
<dbReference type="InterPro" id="IPR050072">
    <property type="entry name" value="Peptidase_M20A"/>
</dbReference>
<dbReference type="InterPro" id="IPR036264">
    <property type="entry name" value="Bact_exopeptidase_dim_dom"/>
</dbReference>
<evidence type="ECO:0000256" key="4">
    <source>
        <dbReference type="ARBA" id="ARBA00022833"/>
    </source>
</evidence>
<dbReference type="STRING" id="479434.Sthe_2210"/>
<dbReference type="SUPFAM" id="SSF53187">
    <property type="entry name" value="Zn-dependent exopeptidases"/>
    <property type="match status" value="1"/>
</dbReference>
<proteinExistence type="predicted"/>
<gene>
    <name evidence="6" type="ordered locus">Sthe_2210</name>
</gene>
<name>D1C6K9_SPHTD</name>
<accession>D1C6K9</accession>
<keyword evidence="7" id="KW-1185">Reference proteome</keyword>
<evidence type="ECO:0000313" key="7">
    <source>
        <dbReference type="Proteomes" id="UP000002027"/>
    </source>
</evidence>
<evidence type="ECO:0000256" key="3">
    <source>
        <dbReference type="ARBA" id="ARBA00022801"/>
    </source>
</evidence>
<dbReference type="GO" id="GO:0016787">
    <property type="term" value="F:hydrolase activity"/>
    <property type="evidence" value="ECO:0007669"/>
    <property type="project" value="UniProtKB-KW"/>
</dbReference>
<evidence type="ECO:0000256" key="1">
    <source>
        <dbReference type="ARBA" id="ARBA00001947"/>
    </source>
</evidence>
<protein>
    <submittedName>
        <fullName evidence="6">Acetylornithine deacetylase or succinyl-diaminopimelate desuccinylase</fullName>
    </submittedName>
</protein>
<dbReference type="PANTHER" id="PTHR43808">
    <property type="entry name" value="ACETYLORNITHINE DEACETYLASE"/>
    <property type="match status" value="1"/>
</dbReference>
<dbReference type="Proteomes" id="UP000002027">
    <property type="component" value="Chromosome 1"/>
</dbReference>
<dbReference type="Pfam" id="PF07687">
    <property type="entry name" value="M20_dimer"/>
    <property type="match status" value="1"/>
</dbReference>
<dbReference type="Gene3D" id="3.40.630.10">
    <property type="entry name" value="Zn peptidases"/>
    <property type="match status" value="1"/>
</dbReference>
<keyword evidence="3" id="KW-0378">Hydrolase</keyword>
<dbReference type="RefSeq" id="WP_012872680.1">
    <property type="nucleotide sequence ID" value="NC_013523.1"/>
</dbReference>
<dbReference type="EMBL" id="CP001823">
    <property type="protein sequence ID" value="ACZ39634.1"/>
    <property type="molecule type" value="Genomic_DNA"/>
</dbReference>
<dbReference type="InParanoid" id="D1C6K9"/>
<evidence type="ECO:0000313" key="6">
    <source>
        <dbReference type="EMBL" id="ACZ39634.1"/>
    </source>
</evidence>
<dbReference type="HOGENOM" id="CLU_021802_2_0_0"/>
<dbReference type="InterPro" id="IPR002933">
    <property type="entry name" value="Peptidase_M20"/>
</dbReference>
<reference evidence="7" key="1">
    <citation type="submission" date="2009-11" db="EMBL/GenBank/DDBJ databases">
        <title>The complete chromosome 1 of Sphaerobacter thermophilus DSM 20745.</title>
        <authorList>
            <person name="Lucas S."/>
            <person name="Copeland A."/>
            <person name="Lapidus A."/>
            <person name="Glavina del Rio T."/>
            <person name="Dalin E."/>
            <person name="Tice H."/>
            <person name="Bruce D."/>
            <person name="Goodwin L."/>
            <person name="Pitluck S."/>
            <person name="Kyrpides N."/>
            <person name="Mavromatis K."/>
            <person name="Ivanova N."/>
            <person name="Mikhailova N."/>
            <person name="LaButti K.M."/>
            <person name="Clum A."/>
            <person name="Sun H.I."/>
            <person name="Brettin T."/>
            <person name="Detter J.C."/>
            <person name="Han C."/>
            <person name="Larimer F."/>
            <person name="Land M."/>
            <person name="Hauser L."/>
            <person name="Markowitz V."/>
            <person name="Cheng J.F."/>
            <person name="Hugenholtz P."/>
            <person name="Woyke T."/>
            <person name="Wu D."/>
            <person name="Steenblock K."/>
            <person name="Schneider S."/>
            <person name="Pukall R."/>
            <person name="Goeker M."/>
            <person name="Klenk H.P."/>
            <person name="Eisen J.A."/>
        </authorList>
    </citation>
    <scope>NUCLEOTIDE SEQUENCE [LARGE SCALE GENOMIC DNA]</scope>
    <source>
        <strain evidence="7">ATCC 49802 / DSM 20745 / S 6022</strain>
    </source>
</reference>
<dbReference type="AlphaFoldDB" id="D1C6K9"/>
<evidence type="ECO:0000259" key="5">
    <source>
        <dbReference type="Pfam" id="PF07687"/>
    </source>
</evidence>
<evidence type="ECO:0000256" key="2">
    <source>
        <dbReference type="ARBA" id="ARBA00022723"/>
    </source>
</evidence>
<keyword evidence="2" id="KW-0479">Metal-binding</keyword>
<organism evidence="6 7">
    <name type="scientific">Sphaerobacter thermophilus (strain ATCC 49802 / DSM 20745 / KCCM 41009 / NCIMB 13125 / S 6022)</name>
    <dbReference type="NCBI Taxonomy" id="479434"/>
    <lineage>
        <taxon>Bacteria</taxon>
        <taxon>Pseudomonadati</taxon>
        <taxon>Thermomicrobiota</taxon>
        <taxon>Thermomicrobia</taxon>
        <taxon>Sphaerobacterales</taxon>
        <taxon>Sphaerobacterineae</taxon>
        <taxon>Sphaerobacteraceae</taxon>
        <taxon>Sphaerobacter</taxon>
    </lineage>
</organism>
<comment type="cofactor">
    <cofactor evidence="1">
        <name>Zn(2+)</name>
        <dbReference type="ChEBI" id="CHEBI:29105"/>
    </cofactor>
</comment>